<protein>
    <submittedName>
        <fullName evidence="1">Uncharacterized protein</fullName>
    </submittedName>
</protein>
<dbReference type="Gramene" id="OB03G25380.1">
    <property type="protein sequence ID" value="OB03G25380.1"/>
    <property type="gene ID" value="OB03G25380"/>
</dbReference>
<organism evidence="1">
    <name type="scientific">Oryza brachyantha</name>
    <name type="common">malo sina</name>
    <dbReference type="NCBI Taxonomy" id="4533"/>
    <lineage>
        <taxon>Eukaryota</taxon>
        <taxon>Viridiplantae</taxon>
        <taxon>Streptophyta</taxon>
        <taxon>Embryophyta</taxon>
        <taxon>Tracheophyta</taxon>
        <taxon>Spermatophyta</taxon>
        <taxon>Magnoliopsida</taxon>
        <taxon>Liliopsida</taxon>
        <taxon>Poales</taxon>
        <taxon>Poaceae</taxon>
        <taxon>BOP clade</taxon>
        <taxon>Oryzoideae</taxon>
        <taxon>Oryzeae</taxon>
        <taxon>Oryzinae</taxon>
        <taxon>Oryza</taxon>
    </lineage>
</organism>
<dbReference type="EnsemblPlants" id="OB03G25380.1">
    <property type="protein sequence ID" value="OB03G25380.1"/>
    <property type="gene ID" value="OB03G25380"/>
</dbReference>
<evidence type="ECO:0000313" key="2">
    <source>
        <dbReference type="Proteomes" id="UP000006038"/>
    </source>
</evidence>
<sequence>MEPEPVVQYVPQQEPKNQLRRFPDFWKLLQKCCTPNLWFMQPQSSLPPAGAMLSVACDCKSAPDKMY</sequence>
<dbReference type="HOGENOM" id="CLU_2816507_0_0_1"/>
<reference evidence="1" key="2">
    <citation type="submission" date="2013-04" db="UniProtKB">
        <authorList>
            <consortium name="EnsemblPlants"/>
        </authorList>
    </citation>
    <scope>IDENTIFICATION</scope>
</reference>
<proteinExistence type="predicted"/>
<keyword evidence="2" id="KW-1185">Reference proteome</keyword>
<evidence type="ECO:0000313" key="1">
    <source>
        <dbReference type="EnsemblPlants" id="OB03G25380.1"/>
    </source>
</evidence>
<accession>J3LNB2</accession>
<dbReference type="Proteomes" id="UP000006038">
    <property type="component" value="Chromosome 3"/>
</dbReference>
<reference evidence="1" key="1">
    <citation type="journal article" date="2013" name="Nat. Commun.">
        <title>Whole-genome sequencing of Oryza brachyantha reveals mechanisms underlying Oryza genome evolution.</title>
        <authorList>
            <person name="Chen J."/>
            <person name="Huang Q."/>
            <person name="Gao D."/>
            <person name="Wang J."/>
            <person name="Lang Y."/>
            <person name="Liu T."/>
            <person name="Li B."/>
            <person name="Bai Z."/>
            <person name="Luis Goicoechea J."/>
            <person name="Liang C."/>
            <person name="Chen C."/>
            <person name="Zhang W."/>
            <person name="Sun S."/>
            <person name="Liao Y."/>
            <person name="Zhang X."/>
            <person name="Yang L."/>
            <person name="Song C."/>
            <person name="Wang M."/>
            <person name="Shi J."/>
            <person name="Liu G."/>
            <person name="Liu J."/>
            <person name="Zhou H."/>
            <person name="Zhou W."/>
            <person name="Yu Q."/>
            <person name="An N."/>
            <person name="Chen Y."/>
            <person name="Cai Q."/>
            <person name="Wang B."/>
            <person name="Liu B."/>
            <person name="Min J."/>
            <person name="Huang Y."/>
            <person name="Wu H."/>
            <person name="Li Z."/>
            <person name="Zhang Y."/>
            <person name="Yin Y."/>
            <person name="Song W."/>
            <person name="Jiang J."/>
            <person name="Jackson S.A."/>
            <person name="Wing R.A."/>
            <person name="Wang J."/>
            <person name="Chen M."/>
        </authorList>
    </citation>
    <scope>NUCLEOTIDE SEQUENCE [LARGE SCALE GENOMIC DNA]</scope>
    <source>
        <strain evidence="1">cv. IRGC 101232</strain>
    </source>
</reference>
<dbReference type="AlphaFoldDB" id="J3LNB2"/>
<name>J3LNB2_ORYBR</name>